<name>A0ACB0XW36_MELEN</name>
<proteinExistence type="predicted"/>
<dbReference type="Proteomes" id="UP001497535">
    <property type="component" value="Unassembled WGS sequence"/>
</dbReference>
<comment type="caution">
    <text evidence="1">The sequence shown here is derived from an EMBL/GenBank/DDBJ whole genome shotgun (WGS) entry which is preliminary data.</text>
</comment>
<reference evidence="1" key="1">
    <citation type="submission" date="2023-11" db="EMBL/GenBank/DDBJ databases">
        <authorList>
            <person name="Poullet M."/>
        </authorList>
    </citation>
    <scope>NUCLEOTIDE SEQUENCE</scope>
    <source>
        <strain evidence="1">E1834</strain>
    </source>
</reference>
<evidence type="ECO:0000313" key="1">
    <source>
        <dbReference type="EMBL" id="CAK5019880.1"/>
    </source>
</evidence>
<dbReference type="EMBL" id="CAVMJV010000003">
    <property type="protein sequence ID" value="CAK5019880.1"/>
    <property type="molecule type" value="Genomic_DNA"/>
</dbReference>
<sequence length="264" mass="30487">MSLTFRKQITQICTGAELILRENKQFPLPIKNPHNSEKEFQTCVQETIKSLDIIQKITSKILENLTTAHNGWMSLRISMTESERAQDTHIYDTFLQETSYIKSMHDLKRYNRTLRTARSNLEEALPKPTSQLLHLSQFYRLPELNLSHECLQTSNPSQNNSHNKPVNEMLKSSPNPQYNNLNDHPHRNPANSQTSSYPIITKQFYVNQSVALKNETNDISGSHILDYNPTGFNSNIIMKFPLVHLQSSPPLKRFVLLIRISMKL</sequence>
<evidence type="ECO:0000313" key="2">
    <source>
        <dbReference type="Proteomes" id="UP001497535"/>
    </source>
</evidence>
<protein>
    <submittedName>
        <fullName evidence="1">Uncharacterized protein</fullName>
    </submittedName>
</protein>
<accession>A0ACB0XW36</accession>
<gene>
    <name evidence="1" type="ORF">MENTE1834_LOCUS4269</name>
</gene>
<keyword evidence="2" id="KW-1185">Reference proteome</keyword>
<organism evidence="1 2">
    <name type="scientific">Meloidogyne enterolobii</name>
    <name type="common">Root-knot nematode worm</name>
    <name type="synonym">Meloidogyne mayaguensis</name>
    <dbReference type="NCBI Taxonomy" id="390850"/>
    <lineage>
        <taxon>Eukaryota</taxon>
        <taxon>Metazoa</taxon>
        <taxon>Ecdysozoa</taxon>
        <taxon>Nematoda</taxon>
        <taxon>Chromadorea</taxon>
        <taxon>Rhabditida</taxon>
        <taxon>Tylenchina</taxon>
        <taxon>Tylenchomorpha</taxon>
        <taxon>Tylenchoidea</taxon>
        <taxon>Meloidogynidae</taxon>
        <taxon>Meloidogyninae</taxon>
        <taxon>Meloidogyne</taxon>
    </lineage>
</organism>